<evidence type="ECO:0000256" key="3">
    <source>
        <dbReference type="ARBA" id="ARBA00022695"/>
    </source>
</evidence>
<dbReference type="Pfam" id="PF13229">
    <property type="entry name" value="Beta_helix"/>
    <property type="match status" value="1"/>
</dbReference>
<dbReference type="InterPro" id="IPR039448">
    <property type="entry name" value="Beta_helix"/>
</dbReference>
<keyword evidence="3" id="KW-0548">Nucleotidyltransferase</keyword>
<keyword evidence="4" id="KW-0520">NAD</keyword>
<proteinExistence type="predicted"/>
<dbReference type="AlphaFoldDB" id="A0A7S3PJF2"/>
<evidence type="ECO:0000256" key="4">
    <source>
        <dbReference type="ARBA" id="ARBA00023027"/>
    </source>
</evidence>
<dbReference type="PANTHER" id="PTHR21328">
    <property type="entry name" value="POLY ADP-RIBOSE POLYMERASE FAMILY, MEMBER PARP"/>
    <property type="match status" value="1"/>
</dbReference>
<name>A0A7S3PJF2_9STRA</name>
<feature type="domain" description="PARP catalytic" evidence="5">
    <location>
        <begin position="1026"/>
        <end position="1149"/>
    </location>
</feature>
<evidence type="ECO:0000259" key="5">
    <source>
        <dbReference type="Pfam" id="PF00644"/>
    </source>
</evidence>
<dbReference type="Gene3D" id="3.90.228.10">
    <property type="match status" value="1"/>
</dbReference>
<protein>
    <recommendedName>
        <fullName evidence="8">Poly [ADP-ribose] polymerase</fullName>
    </recommendedName>
</protein>
<dbReference type="SUPFAM" id="SSF56399">
    <property type="entry name" value="ADP-ribosylation"/>
    <property type="match status" value="1"/>
</dbReference>
<accession>A0A7S3PJF2</accession>
<dbReference type="InterPro" id="IPR012317">
    <property type="entry name" value="Poly(ADP-ribose)pol_cat_dom"/>
</dbReference>
<evidence type="ECO:0008006" key="8">
    <source>
        <dbReference type="Google" id="ProtNLM"/>
    </source>
</evidence>
<dbReference type="EMBL" id="HBIN01015059">
    <property type="protein sequence ID" value="CAE0441299.1"/>
    <property type="molecule type" value="Transcribed_RNA"/>
</dbReference>
<dbReference type="SUPFAM" id="SSF51126">
    <property type="entry name" value="Pectin lyase-like"/>
    <property type="match status" value="1"/>
</dbReference>
<keyword evidence="2" id="KW-0808">Transferase</keyword>
<gene>
    <name evidence="7" type="ORF">ASTO00021_LOCUS11431</name>
</gene>
<dbReference type="InterPro" id="IPR051838">
    <property type="entry name" value="ARTD_PARP"/>
</dbReference>
<dbReference type="InterPro" id="IPR011050">
    <property type="entry name" value="Pectin_lyase_fold/virulence"/>
</dbReference>
<dbReference type="GO" id="GO:0016779">
    <property type="term" value="F:nucleotidyltransferase activity"/>
    <property type="evidence" value="ECO:0007669"/>
    <property type="project" value="UniProtKB-KW"/>
</dbReference>
<dbReference type="Pfam" id="PF00644">
    <property type="entry name" value="PARP"/>
    <property type="match status" value="1"/>
</dbReference>
<dbReference type="GO" id="GO:0003950">
    <property type="term" value="F:NAD+ poly-ADP-ribosyltransferase activity"/>
    <property type="evidence" value="ECO:0007669"/>
    <property type="project" value="InterPro"/>
</dbReference>
<sequence>MAFLVHGKNFSTLGAAVEAAQKGIKTTFFNKVAETVHNATSTSNSSNHLKQVEITIPEGTEVDITNIVKLELVDGVDVKLVGTETSTLVFQPTASIRILSKSRAESKNKIVFRFHGLRFRISENPQKQKISRKPKDLEEAHHTYIKTAPGVEIILENCTLGQESDDEPVMETYSTISDTHKFLSIKNNAGAQIINCNFNNSANCCFEISCSGGAISLQDTRLNGFTIKVKKGANIVSKDCRIGNQHGIGMLLEGLSTTGTFSKVNIANALVGFQVSKHAKADFTDCGITKCKRNGGEVLNAECCFRKTRFVENGEIGLLVGDLAKVTVLSGSLFRKNARSGLQVFTKLVPPGSEKLDCYTQCEVVNGSFLQNKYGVGIDNASVKLLGSTFYQNQDTSIDLKFDEMSLRKLRNSVIKLQWNNFFENHSHETNNLAFGDLVKSEHSFRGNEEFEIHIWTKELYERLQKADRIAEFKSGNNQETIRTLLESVRHCFSLVPAVKAMVLEYLLDTVNATRCSFFAATYDIGSNGQKRFLFEIEEILENWRNLRYPGYFDSAIACFEEYYEAGNISKNRLEEVRQTLQGWQIVCFHKSKIGRQLNYFKVLSTSHPMRAYFLASGFEKGRLHTMAMSSLAISSNNAENTQKLHISWIAKDALDSLGRAFAEETQPQDYDIFLKWCELQLDIGSPGVVIKAIKGVGSKSDASRNLLDEALHMVDSKSFGAKPKQSLESLIALLALEFIGEGPLPGFFRRLSERSKGILELLELLVNVNPFPYQKYLINAAVHQMLIPDRQPIMSLKAEKCAHCSLLFEPSDLIKVGACKLDHYWCEPCFQLSFASDTSLQDFGKCPGGDCDALASRRDMEAAHIKVETISNIMEHRIGEALAKRVTGWRLCFVENCCGGGAEIIDNSYYICVLCGAFNALEGAAISLHHDLSVQRLLTQLYQNAVYNSQHQEHYFPFEGCGQVFLDKFGNPDLQKLRDKVNHLPSGNKGARDIGKDHQVFSLLKYILSQPTAFRSMQTLPLCVKAILKKTRESNQLDALNGFEAYQVQLDQKSEIEFQMEKRRYGSYYCWHGSNPHNWHSILKTGLKVMSGSKYQANGAAYGAGIYVSPNFSVASGYSRYYYNNNNRRKNKKNRETFTSAICLCEIVDHKNIKKNNTIYVVPEEKWCQIRFVFAEFN</sequence>
<evidence type="ECO:0000256" key="1">
    <source>
        <dbReference type="ARBA" id="ARBA00022676"/>
    </source>
</evidence>
<evidence type="ECO:0000256" key="2">
    <source>
        <dbReference type="ARBA" id="ARBA00022679"/>
    </source>
</evidence>
<reference evidence="7" key="1">
    <citation type="submission" date="2021-01" db="EMBL/GenBank/DDBJ databases">
        <authorList>
            <person name="Corre E."/>
            <person name="Pelletier E."/>
            <person name="Niang G."/>
            <person name="Scheremetjew M."/>
            <person name="Finn R."/>
            <person name="Kale V."/>
            <person name="Holt S."/>
            <person name="Cochrane G."/>
            <person name="Meng A."/>
            <person name="Brown T."/>
            <person name="Cohen L."/>
        </authorList>
    </citation>
    <scope>NUCLEOTIDE SEQUENCE</scope>
    <source>
        <strain evidence="7">GSBS06</strain>
    </source>
</reference>
<organism evidence="7">
    <name type="scientific">Aplanochytrium stocchinoi</name>
    <dbReference type="NCBI Taxonomy" id="215587"/>
    <lineage>
        <taxon>Eukaryota</taxon>
        <taxon>Sar</taxon>
        <taxon>Stramenopiles</taxon>
        <taxon>Bigyra</taxon>
        <taxon>Labyrinthulomycetes</taxon>
        <taxon>Thraustochytrida</taxon>
        <taxon>Thraustochytriidae</taxon>
        <taxon>Aplanochytrium</taxon>
    </lineage>
</organism>
<keyword evidence="1" id="KW-0328">Glycosyltransferase</keyword>
<feature type="domain" description="Right handed beta helix" evidence="6">
    <location>
        <begin position="259"/>
        <end position="400"/>
    </location>
</feature>
<evidence type="ECO:0000259" key="6">
    <source>
        <dbReference type="Pfam" id="PF13229"/>
    </source>
</evidence>
<evidence type="ECO:0000313" key="7">
    <source>
        <dbReference type="EMBL" id="CAE0441299.1"/>
    </source>
</evidence>